<dbReference type="OrthoDB" id="1075193at2759"/>
<sequence>MKRQRGGNVNPPKVEDVAANAMRKKKTKKEVEQEVVKVEERIESTREVEQGGWDNVMGWNWEEYMPWLGGVVDEQMSWGSTWFPWWDMDFNGEAFSSLYCDVVWDDDIWNLNKEIPITIHGKM</sequence>
<feature type="region of interest" description="Disordered" evidence="1">
    <location>
        <begin position="1"/>
        <end position="25"/>
    </location>
</feature>
<evidence type="ECO:0000313" key="3">
    <source>
        <dbReference type="Proteomes" id="UP000447434"/>
    </source>
</evidence>
<accession>A0A6A4QWK3</accession>
<proteinExistence type="predicted"/>
<name>A0A6A4QWK3_LUPAL</name>
<organism evidence="2 3">
    <name type="scientific">Lupinus albus</name>
    <name type="common">White lupine</name>
    <name type="synonym">Lupinus termis</name>
    <dbReference type="NCBI Taxonomy" id="3870"/>
    <lineage>
        <taxon>Eukaryota</taxon>
        <taxon>Viridiplantae</taxon>
        <taxon>Streptophyta</taxon>
        <taxon>Embryophyta</taxon>
        <taxon>Tracheophyta</taxon>
        <taxon>Spermatophyta</taxon>
        <taxon>Magnoliopsida</taxon>
        <taxon>eudicotyledons</taxon>
        <taxon>Gunneridae</taxon>
        <taxon>Pentapetalae</taxon>
        <taxon>rosids</taxon>
        <taxon>fabids</taxon>
        <taxon>Fabales</taxon>
        <taxon>Fabaceae</taxon>
        <taxon>Papilionoideae</taxon>
        <taxon>50 kb inversion clade</taxon>
        <taxon>genistoids sensu lato</taxon>
        <taxon>core genistoids</taxon>
        <taxon>Genisteae</taxon>
        <taxon>Lupinus</taxon>
    </lineage>
</organism>
<dbReference type="AlphaFoldDB" id="A0A6A4QWK3"/>
<keyword evidence="3" id="KW-1185">Reference proteome</keyword>
<comment type="caution">
    <text evidence="2">The sequence shown here is derived from an EMBL/GenBank/DDBJ whole genome shotgun (WGS) entry which is preliminary data.</text>
</comment>
<protein>
    <submittedName>
        <fullName evidence="2">Uncharacterized protein</fullName>
    </submittedName>
</protein>
<evidence type="ECO:0000256" key="1">
    <source>
        <dbReference type="SAM" id="MobiDB-lite"/>
    </source>
</evidence>
<gene>
    <name evidence="2" type="ORF">Lalb_Chr02g0145961</name>
</gene>
<evidence type="ECO:0000313" key="2">
    <source>
        <dbReference type="EMBL" id="KAE9618748.1"/>
    </source>
</evidence>
<reference evidence="3" key="1">
    <citation type="journal article" date="2020" name="Nat. Commun.">
        <title>Genome sequence of the cluster root forming white lupin.</title>
        <authorList>
            <person name="Hufnagel B."/>
            <person name="Marques A."/>
            <person name="Soriano A."/>
            <person name="Marques L."/>
            <person name="Divol F."/>
            <person name="Doumas P."/>
            <person name="Sallet E."/>
            <person name="Mancinotti D."/>
            <person name="Carrere S."/>
            <person name="Marande W."/>
            <person name="Arribat S."/>
            <person name="Keller J."/>
            <person name="Huneau C."/>
            <person name="Blein T."/>
            <person name="Aime D."/>
            <person name="Laguerre M."/>
            <person name="Taylor J."/>
            <person name="Schubert V."/>
            <person name="Nelson M."/>
            <person name="Geu-Flores F."/>
            <person name="Crespi M."/>
            <person name="Gallardo-Guerrero K."/>
            <person name="Delaux P.-M."/>
            <person name="Salse J."/>
            <person name="Berges H."/>
            <person name="Guyot R."/>
            <person name="Gouzy J."/>
            <person name="Peret B."/>
        </authorList>
    </citation>
    <scope>NUCLEOTIDE SEQUENCE [LARGE SCALE GENOMIC DNA]</scope>
    <source>
        <strain evidence="3">cv. Amiga</strain>
    </source>
</reference>
<dbReference type="Proteomes" id="UP000447434">
    <property type="component" value="Chromosome 2"/>
</dbReference>
<dbReference type="EMBL" id="WOCE01000002">
    <property type="protein sequence ID" value="KAE9618748.1"/>
    <property type="molecule type" value="Genomic_DNA"/>
</dbReference>